<name>A0ABV5KLW5_9BACL</name>
<comment type="similarity">
    <text evidence="1">Belongs to the NAD(P)-dependent epimerase/dehydratase family.</text>
</comment>
<evidence type="ECO:0000256" key="1">
    <source>
        <dbReference type="ARBA" id="ARBA00007637"/>
    </source>
</evidence>
<comment type="caution">
    <text evidence="5">The sequence shown here is derived from an EMBL/GenBank/DDBJ whole genome shotgun (WGS) entry which is preliminary data.</text>
</comment>
<gene>
    <name evidence="5" type="ORF">ACFFSY_08185</name>
</gene>
<dbReference type="InterPro" id="IPR001509">
    <property type="entry name" value="Epimerase_deHydtase"/>
</dbReference>
<keyword evidence="3" id="KW-1133">Transmembrane helix</keyword>
<dbReference type="EMBL" id="JBHMDO010000015">
    <property type="protein sequence ID" value="MFB9325905.1"/>
    <property type="molecule type" value="Genomic_DNA"/>
</dbReference>
<evidence type="ECO:0000256" key="2">
    <source>
        <dbReference type="SAM" id="Coils"/>
    </source>
</evidence>
<reference evidence="5 6" key="1">
    <citation type="submission" date="2024-09" db="EMBL/GenBank/DDBJ databases">
        <authorList>
            <person name="Sun Q."/>
            <person name="Mori K."/>
        </authorList>
    </citation>
    <scope>NUCLEOTIDE SEQUENCE [LARGE SCALE GENOMIC DNA]</scope>
    <source>
        <strain evidence="5 6">TISTR 2452</strain>
    </source>
</reference>
<protein>
    <submittedName>
        <fullName evidence="5">NAD-dependent epimerase/dehydratase family protein</fullName>
    </submittedName>
</protein>
<dbReference type="Gene3D" id="3.90.25.10">
    <property type="entry name" value="UDP-galactose 4-epimerase, domain 1"/>
    <property type="match status" value="1"/>
</dbReference>
<evidence type="ECO:0000313" key="6">
    <source>
        <dbReference type="Proteomes" id="UP001589747"/>
    </source>
</evidence>
<dbReference type="RefSeq" id="WP_377492625.1">
    <property type="nucleotide sequence ID" value="NZ_JBHMDO010000015.1"/>
</dbReference>
<keyword evidence="3" id="KW-0472">Membrane</keyword>
<feature type="coiled-coil region" evidence="2">
    <location>
        <begin position="423"/>
        <end position="464"/>
    </location>
</feature>
<feature type="transmembrane region" description="Helical" evidence="3">
    <location>
        <begin position="329"/>
        <end position="347"/>
    </location>
</feature>
<dbReference type="PANTHER" id="PTHR43000">
    <property type="entry name" value="DTDP-D-GLUCOSE 4,6-DEHYDRATASE-RELATED"/>
    <property type="match status" value="1"/>
</dbReference>
<dbReference type="SUPFAM" id="SSF55781">
    <property type="entry name" value="GAF domain-like"/>
    <property type="match status" value="1"/>
</dbReference>
<keyword evidence="3" id="KW-0812">Transmembrane</keyword>
<proteinExistence type="inferred from homology"/>
<feature type="transmembrane region" description="Helical" evidence="3">
    <location>
        <begin position="359"/>
        <end position="385"/>
    </location>
</feature>
<evidence type="ECO:0000259" key="4">
    <source>
        <dbReference type="Pfam" id="PF01370"/>
    </source>
</evidence>
<dbReference type="Gene3D" id="3.40.50.720">
    <property type="entry name" value="NAD(P)-binding Rossmann-like Domain"/>
    <property type="match status" value="1"/>
</dbReference>
<keyword evidence="2" id="KW-0175">Coiled coil</keyword>
<dbReference type="Proteomes" id="UP001589747">
    <property type="component" value="Unassembled WGS sequence"/>
</dbReference>
<feature type="transmembrane region" description="Helical" evidence="3">
    <location>
        <begin position="405"/>
        <end position="422"/>
    </location>
</feature>
<keyword evidence="6" id="KW-1185">Reference proteome</keyword>
<dbReference type="InterPro" id="IPR036291">
    <property type="entry name" value="NAD(P)-bd_dom_sf"/>
</dbReference>
<feature type="domain" description="NAD-dependent epimerase/dehydratase" evidence="4">
    <location>
        <begin position="3"/>
        <end position="232"/>
    </location>
</feature>
<sequence>MNVVITGGCGFIGSFVAERFHKEGHKIYIIDNLISGQRSNVTVPHKFYQLDVEDRRCDAVLRSISPDIVVHLAAQVDVSTSINEPHLDTQSNILGLVNILRAAKNSGARKVIFASSAAVYGPYDQVSLSENLSGNPISPYGINKQLGEYYCEKWQELYGLDTLSFRFSNVYGPRQGSVGEGGVVSIFMECLRDGRELSVFGDGGQTRDFIFVKDLVDAIYRGANADVTGVYNLSTNTETSVNQLIDALGKMTKAPQVKYLEPRQGDIYRSSLDNTRVKRDLDWVPIHSLDEGLRQTYEWFTASKQIERPAGQKKKRESGRSKWAVIKPFVENILAFAVLAFMTLYATDILLHTGVDFKLVYVILLGIIYGTKQSALSAFLVSGLYYYESLNNGRDWLSLLYDPEALFVIAMYLFFGLVIGYVSDKYRRENKKIEAELKKTEEQYQFLKEVYRDTRKVKEELQRQLINSKDSIGRIHGIIKQLESLEPEEIVTSSVGVLTSLLETSRISVYTMNQTDYMRLMIKSSDAGFDLPKTIRVSEHSYLQQIAKGGKLFVNKAMEAGVPMMAAPIFHEGQIVAVVAVHDLAFERLNLNTENLFRVSVELISGSLSRAFKYVGITRSDRYIDDTTVLKADVFLQLLETKAQAKQQHNAEYVLLGFDSVDMPAKSVADRITPSLRESDYLGMIRDQFVLLLSNSNVAEAGKVIQRLRNNGIATRVISEDEVYG</sequence>
<organism evidence="5 6">
    <name type="scientific">Paenibacillus aurantiacus</name>
    <dbReference type="NCBI Taxonomy" id="1936118"/>
    <lineage>
        <taxon>Bacteria</taxon>
        <taxon>Bacillati</taxon>
        <taxon>Bacillota</taxon>
        <taxon>Bacilli</taxon>
        <taxon>Bacillales</taxon>
        <taxon>Paenibacillaceae</taxon>
        <taxon>Paenibacillus</taxon>
    </lineage>
</organism>
<dbReference type="Pfam" id="PF01370">
    <property type="entry name" value="Epimerase"/>
    <property type="match status" value="1"/>
</dbReference>
<dbReference type="SUPFAM" id="SSF51735">
    <property type="entry name" value="NAD(P)-binding Rossmann-fold domains"/>
    <property type="match status" value="1"/>
</dbReference>
<evidence type="ECO:0000313" key="5">
    <source>
        <dbReference type="EMBL" id="MFB9325905.1"/>
    </source>
</evidence>
<accession>A0ABV5KLW5</accession>
<evidence type="ECO:0000256" key="3">
    <source>
        <dbReference type="SAM" id="Phobius"/>
    </source>
</evidence>